<dbReference type="RefSeq" id="WP_238199465.1">
    <property type="nucleotide sequence ID" value="NZ_BPQZ01000038.1"/>
</dbReference>
<feature type="modified residue" description="4-aspartylphosphate" evidence="1">
    <location>
        <position position="47"/>
    </location>
</feature>
<keyword evidence="4" id="KW-1185">Reference proteome</keyword>
<accession>A0AA37T7J1</accession>
<dbReference type="Gene3D" id="3.40.50.2300">
    <property type="match status" value="1"/>
</dbReference>
<sequence length="113" mass="11961">MEDDYFIASDLAGSLKTLGAEVVGLVASAEDAIEKVIGGGFDLAALDVGLLDGMTFEVAQALRTKSIPFVFITGYSSDVIPAAYADVPRLEKPCTIAELVRHIGVLCRSEQPE</sequence>
<keyword evidence="1" id="KW-0597">Phosphoprotein</keyword>
<dbReference type="AlphaFoldDB" id="A0AA37T7J1"/>
<evidence type="ECO:0000313" key="3">
    <source>
        <dbReference type="EMBL" id="GLS68225.1"/>
    </source>
</evidence>
<dbReference type="InterPro" id="IPR011006">
    <property type="entry name" value="CheY-like_superfamily"/>
</dbReference>
<evidence type="ECO:0000259" key="2">
    <source>
        <dbReference type="PROSITE" id="PS50110"/>
    </source>
</evidence>
<organism evidence="3 4">
    <name type="scientific">Methylobacterium tardum</name>
    <dbReference type="NCBI Taxonomy" id="374432"/>
    <lineage>
        <taxon>Bacteria</taxon>
        <taxon>Pseudomonadati</taxon>
        <taxon>Pseudomonadota</taxon>
        <taxon>Alphaproteobacteria</taxon>
        <taxon>Hyphomicrobiales</taxon>
        <taxon>Methylobacteriaceae</taxon>
        <taxon>Methylobacterium</taxon>
    </lineage>
</organism>
<gene>
    <name evidence="3" type="ORF">GCM10007890_02370</name>
</gene>
<dbReference type="SUPFAM" id="SSF52172">
    <property type="entry name" value="CheY-like"/>
    <property type="match status" value="1"/>
</dbReference>
<feature type="domain" description="Response regulatory" evidence="2">
    <location>
        <begin position="1"/>
        <end position="107"/>
    </location>
</feature>
<dbReference type="GO" id="GO:0000160">
    <property type="term" value="P:phosphorelay signal transduction system"/>
    <property type="evidence" value="ECO:0007669"/>
    <property type="project" value="InterPro"/>
</dbReference>
<evidence type="ECO:0000313" key="4">
    <source>
        <dbReference type="Proteomes" id="UP001157440"/>
    </source>
</evidence>
<dbReference type="EMBL" id="BSPL01000004">
    <property type="protein sequence ID" value="GLS68225.1"/>
    <property type="molecule type" value="Genomic_DNA"/>
</dbReference>
<protein>
    <recommendedName>
        <fullName evidence="2">Response regulatory domain-containing protein</fullName>
    </recommendedName>
</protein>
<dbReference type="InterPro" id="IPR001789">
    <property type="entry name" value="Sig_transdc_resp-reg_receiver"/>
</dbReference>
<reference evidence="4" key="1">
    <citation type="journal article" date="2019" name="Int. J. Syst. Evol. Microbiol.">
        <title>The Global Catalogue of Microorganisms (GCM) 10K type strain sequencing project: providing services to taxonomists for standard genome sequencing and annotation.</title>
        <authorList>
            <consortium name="The Broad Institute Genomics Platform"/>
            <consortium name="The Broad Institute Genome Sequencing Center for Infectious Disease"/>
            <person name="Wu L."/>
            <person name="Ma J."/>
        </authorList>
    </citation>
    <scope>NUCLEOTIDE SEQUENCE [LARGE SCALE GENOMIC DNA]</scope>
    <source>
        <strain evidence="4">NBRC 103632</strain>
    </source>
</reference>
<evidence type="ECO:0000256" key="1">
    <source>
        <dbReference type="PROSITE-ProRule" id="PRU00169"/>
    </source>
</evidence>
<proteinExistence type="predicted"/>
<name>A0AA37T7J1_9HYPH</name>
<dbReference type="PROSITE" id="PS50110">
    <property type="entry name" value="RESPONSE_REGULATORY"/>
    <property type="match status" value="1"/>
</dbReference>
<comment type="caution">
    <text evidence="3">The sequence shown here is derived from an EMBL/GenBank/DDBJ whole genome shotgun (WGS) entry which is preliminary data.</text>
</comment>
<dbReference type="Proteomes" id="UP001157440">
    <property type="component" value="Unassembled WGS sequence"/>
</dbReference>